<gene>
    <name evidence="3" type="ORF">MHA02_43110</name>
</gene>
<feature type="region of interest" description="Disordered" evidence="1">
    <location>
        <begin position="109"/>
        <end position="162"/>
    </location>
</feature>
<dbReference type="Pfam" id="PF10908">
    <property type="entry name" value="Tlde1_dom"/>
    <property type="match status" value="1"/>
</dbReference>
<evidence type="ECO:0000256" key="1">
    <source>
        <dbReference type="SAM" id="MobiDB-lite"/>
    </source>
</evidence>
<organism evidence="3 4">
    <name type="scientific">Methylobacterium haplocladii</name>
    <dbReference type="NCBI Taxonomy" id="1176176"/>
    <lineage>
        <taxon>Bacteria</taxon>
        <taxon>Pseudomonadati</taxon>
        <taxon>Pseudomonadota</taxon>
        <taxon>Alphaproteobacteria</taxon>
        <taxon>Hyphomicrobiales</taxon>
        <taxon>Methylobacteriaceae</taxon>
        <taxon>Methylobacterium</taxon>
    </lineage>
</organism>
<dbReference type="Proteomes" id="UP000321258">
    <property type="component" value="Unassembled WGS sequence"/>
</dbReference>
<proteinExistence type="predicted"/>
<evidence type="ECO:0000313" key="3">
    <source>
        <dbReference type="EMBL" id="GEP01924.1"/>
    </source>
</evidence>
<feature type="domain" description="Tlde1" evidence="2">
    <location>
        <begin position="243"/>
        <end position="347"/>
    </location>
</feature>
<keyword evidence="4" id="KW-1185">Reference proteome</keyword>
<protein>
    <recommendedName>
        <fullName evidence="2">Tlde1 domain-containing protein</fullName>
    </recommendedName>
</protein>
<evidence type="ECO:0000313" key="4">
    <source>
        <dbReference type="Proteomes" id="UP000321258"/>
    </source>
</evidence>
<comment type="caution">
    <text evidence="3">The sequence shown here is derived from an EMBL/GenBank/DDBJ whole genome shotgun (WGS) entry which is preliminary data.</text>
</comment>
<accession>A0A512IW13</accession>
<dbReference type="AlphaFoldDB" id="A0A512IW13"/>
<dbReference type="EMBL" id="BJZT01000070">
    <property type="protein sequence ID" value="GEP01924.1"/>
    <property type="molecule type" value="Genomic_DNA"/>
</dbReference>
<sequence length="369" mass="37935">MEHAAPPPDVRASRLAPASRRSPVLLRGALVAMTGLGIVAGLSYSSRIAPIGAATPPGPVAEVPQAGPALDYEAINLLRGALLAAVAPPPDMPAEAAPAAPEIATNESLPAETATPFARQEPAESDIGTDNRLAQTVPLPVPRPPELRGPNPLQYSTRGRASRRVAAVAPQAPAEDTRSFFDKLFGVAPAPQSPALAYAALQQPPAASAIPRQVAPAPIPPSGGGVAVYDISARTVTLPNGEKLEAHSGLGESMDDPRSVATKMRGATPPGVYDLTEREALFHGVRAIRLNPVGGAAAIYGRAGLLAHTYMLGPNGASNGCISFRDYNKFLQAYLSGQVARVVVVPGNGQDTLPSVASRGTVRTAKAGE</sequence>
<name>A0A512IW13_9HYPH</name>
<evidence type="ECO:0000259" key="2">
    <source>
        <dbReference type="Pfam" id="PF10908"/>
    </source>
</evidence>
<dbReference type="RefSeq" id="WP_238180546.1">
    <property type="nucleotide sequence ID" value="NZ_BJZT01000070.1"/>
</dbReference>
<reference evidence="3 4" key="1">
    <citation type="submission" date="2019-07" db="EMBL/GenBank/DDBJ databases">
        <title>Whole genome shotgun sequence of Methylobacterium haplocladii NBRC 107714.</title>
        <authorList>
            <person name="Hosoyama A."/>
            <person name="Uohara A."/>
            <person name="Ohji S."/>
            <person name="Ichikawa N."/>
        </authorList>
    </citation>
    <scope>NUCLEOTIDE SEQUENCE [LARGE SCALE GENOMIC DNA]</scope>
    <source>
        <strain evidence="3 4">NBRC 107714</strain>
    </source>
</reference>
<dbReference type="InterPro" id="IPR021225">
    <property type="entry name" value="Tlde1_dom"/>
</dbReference>